<accession>A0A9X3WMV6</accession>
<evidence type="ECO:0000256" key="2">
    <source>
        <dbReference type="ARBA" id="ARBA00022729"/>
    </source>
</evidence>
<keyword evidence="4" id="KW-0564">Palmitate</keyword>
<dbReference type="Gene3D" id="3.40.190.10">
    <property type="entry name" value="Periplasmic binding protein-like II"/>
    <property type="match status" value="2"/>
</dbReference>
<dbReference type="PROSITE" id="PS51257">
    <property type="entry name" value="PROKAR_LIPOPROTEIN"/>
    <property type="match status" value="1"/>
</dbReference>
<sequence>MKKILALLLTALFVVVLAACGSNEGEETQTGSDSTEENGGEATEETQENTEIVVGASSTPHAVILEEAKPLLAEKGITLKIEQYQDYIFPNKDLANGTLDANYFQHVPYLNDQEEEFGYDFVNLGGIHIEPMGVYSKNIKSVDEIPDGTTVIISRSIPDHGRILALFEEQGLIKLKEGVDKVSAKIDDIVENPKNLNFDPSVEAALLPEMYDKEEDALVAINTNYAIEADLNPTEDSLFIEGAKSPYVNVVAARSEDKDNEALKTLVEVLQSEEIQNFIKEEFQGNIVPAPTEGE</sequence>
<name>A0A9X3WMV6_9BACI</name>
<evidence type="ECO:0000313" key="11">
    <source>
        <dbReference type="Proteomes" id="UP001145050"/>
    </source>
</evidence>
<reference evidence="10" key="1">
    <citation type="submission" date="2022-06" db="EMBL/GenBank/DDBJ databases">
        <title>Aquibacillus sp. a new bacterium isolated from soil saline samples.</title>
        <authorList>
            <person name="Galisteo C."/>
            <person name="De La Haba R."/>
            <person name="Sanchez-Porro C."/>
            <person name="Ventosa A."/>
        </authorList>
    </citation>
    <scope>NUCLEOTIDE SEQUENCE</scope>
    <source>
        <strain evidence="10">3ASR75-11</strain>
    </source>
</reference>
<feature type="lipid moiety-binding region" description="S-diacylglycerol cysteine" evidence="7">
    <location>
        <position position="20"/>
    </location>
</feature>
<dbReference type="SUPFAM" id="SSF53850">
    <property type="entry name" value="Periplasmic binding protein-like II"/>
    <property type="match status" value="1"/>
</dbReference>
<evidence type="ECO:0000256" key="5">
    <source>
        <dbReference type="ARBA" id="ARBA00023288"/>
    </source>
</evidence>
<proteinExistence type="inferred from homology"/>
<dbReference type="PIRSF" id="PIRSF002854">
    <property type="entry name" value="MetQ"/>
    <property type="match status" value="1"/>
</dbReference>
<dbReference type="AlphaFoldDB" id="A0A9X3WMV6"/>
<evidence type="ECO:0000313" key="10">
    <source>
        <dbReference type="EMBL" id="MDC3422967.1"/>
    </source>
</evidence>
<dbReference type="Proteomes" id="UP001145050">
    <property type="component" value="Unassembled WGS sequence"/>
</dbReference>
<evidence type="ECO:0000256" key="9">
    <source>
        <dbReference type="SAM" id="SignalP"/>
    </source>
</evidence>
<feature type="chain" id="PRO_5040875032" description="Lipoprotein" evidence="9">
    <location>
        <begin position="19"/>
        <end position="295"/>
    </location>
</feature>
<dbReference type="RefSeq" id="WP_272434604.1">
    <property type="nucleotide sequence ID" value="NZ_JAMQKB010000001.1"/>
</dbReference>
<dbReference type="PANTHER" id="PTHR30429">
    <property type="entry name" value="D-METHIONINE-BINDING LIPOPROTEIN METQ"/>
    <property type="match status" value="1"/>
</dbReference>
<keyword evidence="2 9" id="KW-0732">Signal</keyword>
<evidence type="ECO:0000256" key="6">
    <source>
        <dbReference type="PIRNR" id="PIRNR002854"/>
    </source>
</evidence>
<organism evidence="10 11">
    <name type="scientific">Terrihalobacillus insolitus</name>
    <dbReference type="NCBI Taxonomy" id="2950438"/>
    <lineage>
        <taxon>Bacteria</taxon>
        <taxon>Bacillati</taxon>
        <taxon>Bacillota</taxon>
        <taxon>Bacilli</taxon>
        <taxon>Bacillales</taxon>
        <taxon>Bacillaceae</taxon>
        <taxon>Terrihalobacillus</taxon>
    </lineage>
</organism>
<keyword evidence="5 6" id="KW-0449">Lipoprotein</keyword>
<evidence type="ECO:0000256" key="1">
    <source>
        <dbReference type="ARBA" id="ARBA00004635"/>
    </source>
</evidence>
<comment type="subcellular location">
    <subcellularLocation>
        <location evidence="1">Membrane</location>
        <topology evidence="1">Lipid-anchor</topology>
    </subcellularLocation>
</comment>
<evidence type="ECO:0000256" key="4">
    <source>
        <dbReference type="ARBA" id="ARBA00023139"/>
    </source>
</evidence>
<dbReference type="PANTHER" id="PTHR30429:SF0">
    <property type="entry name" value="METHIONINE-BINDING LIPOPROTEIN METQ"/>
    <property type="match status" value="1"/>
</dbReference>
<gene>
    <name evidence="10" type="ORF">NC797_00410</name>
</gene>
<protein>
    <recommendedName>
        <fullName evidence="6">Lipoprotein</fullName>
    </recommendedName>
</protein>
<dbReference type="InterPro" id="IPR004872">
    <property type="entry name" value="Lipoprotein_NlpA"/>
</dbReference>
<feature type="compositionally biased region" description="Acidic residues" evidence="8">
    <location>
        <begin position="34"/>
        <end position="48"/>
    </location>
</feature>
<evidence type="ECO:0000256" key="3">
    <source>
        <dbReference type="ARBA" id="ARBA00023136"/>
    </source>
</evidence>
<keyword evidence="3" id="KW-0472">Membrane</keyword>
<feature type="region of interest" description="Disordered" evidence="8">
    <location>
        <begin position="24"/>
        <end position="48"/>
    </location>
</feature>
<dbReference type="Pfam" id="PF03180">
    <property type="entry name" value="Lipoprotein_9"/>
    <property type="match status" value="1"/>
</dbReference>
<dbReference type="GO" id="GO:0016020">
    <property type="term" value="C:membrane"/>
    <property type="evidence" value="ECO:0007669"/>
    <property type="project" value="UniProtKB-SubCell"/>
</dbReference>
<feature type="signal peptide" evidence="9">
    <location>
        <begin position="1"/>
        <end position="18"/>
    </location>
</feature>
<dbReference type="EMBL" id="JAMQKB010000001">
    <property type="protein sequence ID" value="MDC3422967.1"/>
    <property type="molecule type" value="Genomic_DNA"/>
</dbReference>
<evidence type="ECO:0000256" key="7">
    <source>
        <dbReference type="PIRSR" id="PIRSR002854-1"/>
    </source>
</evidence>
<comment type="similarity">
    <text evidence="6">Belongs to the nlpA lipoprotein family.</text>
</comment>
<keyword evidence="11" id="KW-1185">Reference proteome</keyword>
<evidence type="ECO:0000256" key="8">
    <source>
        <dbReference type="SAM" id="MobiDB-lite"/>
    </source>
</evidence>
<comment type="caution">
    <text evidence="10">The sequence shown here is derived from an EMBL/GenBank/DDBJ whole genome shotgun (WGS) entry which is preliminary data.</text>
</comment>